<reference evidence="1 2" key="1">
    <citation type="submission" date="2018-05" db="EMBL/GenBank/DDBJ databases">
        <title>Genomic Encyclopedia of Archaeal and Bacterial Type Strains, Phase II (KMG-II): from individual species to whole genera.</title>
        <authorList>
            <person name="Goeker M."/>
        </authorList>
    </citation>
    <scope>NUCLEOTIDE SEQUENCE [LARGE SCALE GENOMIC DNA]</scope>
    <source>
        <strain evidence="1 2">DSM 22214</strain>
    </source>
</reference>
<gene>
    <name evidence="1" type="ORF">LV89_04605</name>
</gene>
<dbReference type="AlphaFoldDB" id="A0A316DFA4"/>
<sequence>MYALTESSNSILYGLKAHYAIEANRDESSSEKRNENQQKLDEIAQLTQHIYLHDTPEKLTDQERYFYKNVAEQVLFQKQQRNATFVEIFAFKMEFNDLLTQKQQQIDKSLNKGIG</sequence>
<organism evidence="1 2">
    <name type="scientific">Arcicella aurantiaca</name>
    <dbReference type="NCBI Taxonomy" id="591202"/>
    <lineage>
        <taxon>Bacteria</taxon>
        <taxon>Pseudomonadati</taxon>
        <taxon>Bacteroidota</taxon>
        <taxon>Cytophagia</taxon>
        <taxon>Cytophagales</taxon>
        <taxon>Flectobacillaceae</taxon>
        <taxon>Arcicella</taxon>
    </lineage>
</organism>
<accession>A0A316DFA4</accession>
<comment type="caution">
    <text evidence="1">The sequence shown here is derived from an EMBL/GenBank/DDBJ whole genome shotgun (WGS) entry which is preliminary data.</text>
</comment>
<name>A0A316DFA4_9BACT</name>
<evidence type="ECO:0000313" key="2">
    <source>
        <dbReference type="Proteomes" id="UP000245489"/>
    </source>
</evidence>
<protein>
    <submittedName>
        <fullName evidence="1">Uncharacterized protein</fullName>
    </submittedName>
</protein>
<keyword evidence="2" id="KW-1185">Reference proteome</keyword>
<evidence type="ECO:0000313" key="1">
    <source>
        <dbReference type="EMBL" id="PWK16947.1"/>
    </source>
</evidence>
<dbReference type="Proteomes" id="UP000245489">
    <property type="component" value="Unassembled WGS sequence"/>
</dbReference>
<dbReference type="EMBL" id="QGGO01000040">
    <property type="protein sequence ID" value="PWK16947.1"/>
    <property type="molecule type" value="Genomic_DNA"/>
</dbReference>
<proteinExistence type="predicted"/>
<dbReference type="RefSeq" id="WP_109745251.1">
    <property type="nucleotide sequence ID" value="NZ_QGGO01000040.1"/>
</dbReference>